<dbReference type="KEGG" id="hdt:HYPDE_37953"/>
<evidence type="ECO:0000256" key="1">
    <source>
        <dbReference type="ARBA" id="ARBA00003565"/>
    </source>
</evidence>
<dbReference type="InterPro" id="IPR013766">
    <property type="entry name" value="Thioredoxin_domain"/>
</dbReference>
<protein>
    <submittedName>
        <fullName evidence="4">DSBA oxidoreductase</fullName>
    </submittedName>
</protein>
<dbReference type="PANTHER" id="PTHR13887:SF56">
    <property type="entry name" value="THIOREDOXIN-LIKE REDUCTASE RV2466C"/>
    <property type="match status" value="1"/>
</dbReference>
<proteinExistence type="inferred from homology"/>
<dbReference type="InterPro" id="IPR012336">
    <property type="entry name" value="Thioredoxin-like_fold"/>
</dbReference>
<sequence>MSACRDLLSGRSWSRRAAWLGFVATVALSGFAIVAAEPSLAQRKQGPAEVSVDELMKPTDLPDLTLGSADAKVTVVEYASMTCPHCAHFENDVFDSFKKKYIDTGKVRFVFREFPLDNLAAAVSMLARCAGGDKTFPLIETFYAKQQDWAFTQGNPVPRLFDIAKQAGFTQESFDKCLTDQKLLDQITAQRTRASDTFGVNATPTFFINGKKLQEAPTLEALDKVIEPLLAAK</sequence>
<evidence type="ECO:0000256" key="2">
    <source>
        <dbReference type="ARBA" id="ARBA00005791"/>
    </source>
</evidence>
<dbReference type="EMBL" id="CP005587">
    <property type="protein sequence ID" value="AGK59262.1"/>
    <property type="molecule type" value="Genomic_DNA"/>
</dbReference>
<comment type="function">
    <text evidence="1">May be required for disulfide bond formation in some proteins.</text>
</comment>
<accession>N0BAG4</accession>
<dbReference type="RefSeq" id="WP_015599278.1">
    <property type="nucleotide sequence ID" value="NC_021172.1"/>
</dbReference>
<dbReference type="Gene3D" id="3.40.30.10">
    <property type="entry name" value="Glutaredoxin"/>
    <property type="match status" value="1"/>
</dbReference>
<dbReference type="Proteomes" id="UP000005952">
    <property type="component" value="Chromosome"/>
</dbReference>
<dbReference type="SUPFAM" id="SSF52833">
    <property type="entry name" value="Thioredoxin-like"/>
    <property type="match status" value="1"/>
</dbReference>
<feature type="domain" description="Thioredoxin" evidence="3">
    <location>
        <begin position="29"/>
        <end position="231"/>
    </location>
</feature>
<dbReference type="AlphaFoldDB" id="N0BAG4"/>
<dbReference type="Pfam" id="PF13462">
    <property type="entry name" value="Thioredoxin_4"/>
    <property type="match status" value="1"/>
</dbReference>
<comment type="similarity">
    <text evidence="2">Belongs to the thioredoxin family. DsbA subfamily.</text>
</comment>
<evidence type="ECO:0000313" key="5">
    <source>
        <dbReference type="Proteomes" id="UP000005952"/>
    </source>
</evidence>
<dbReference type="PANTHER" id="PTHR13887">
    <property type="entry name" value="GLUTATHIONE S-TRANSFERASE KAPPA"/>
    <property type="match status" value="1"/>
</dbReference>
<keyword evidence="5" id="KW-1185">Reference proteome</keyword>
<gene>
    <name evidence="4" type="ORF">HYPDE_37953</name>
</gene>
<name>N0BAG4_9HYPH</name>
<dbReference type="OrthoDB" id="8478320at2"/>
<evidence type="ECO:0000313" key="4">
    <source>
        <dbReference type="EMBL" id="AGK59262.1"/>
    </source>
</evidence>
<evidence type="ECO:0000259" key="3">
    <source>
        <dbReference type="PROSITE" id="PS51352"/>
    </source>
</evidence>
<dbReference type="eggNOG" id="COG1651">
    <property type="taxonomic scope" value="Bacteria"/>
</dbReference>
<dbReference type="STRING" id="670307.HYPDE_37953"/>
<organism evidence="4 5">
    <name type="scientific">Hyphomicrobium denitrificans 1NES1</name>
    <dbReference type="NCBI Taxonomy" id="670307"/>
    <lineage>
        <taxon>Bacteria</taxon>
        <taxon>Pseudomonadati</taxon>
        <taxon>Pseudomonadota</taxon>
        <taxon>Alphaproteobacteria</taxon>
        <taxon>Hyphomicrobiales</taxon>
        <taxon>Hyphomicrobiaceae</taxon>
        <taxon>Hyphomicrobium</taxon>
    </lineage>
</organism>
<reference evidence="4 5" key="1">
    <citation type="journal article" date="2013" name="Genome Announc.">
        <title>Genome sequences for three denitrifying bacterial strains isolated from a uranium- and nitrate-contaminated subsurface environment.</title>
        <authorList>
            <person name="Venkatramanan R."/>
            <person name="Prakash O."/>
            <person name="Woyke T."/>
            <person name="Chain P."/>
            <person name="Goodwin L.A."/>
            <person name="Watson D."/>
            <person name="Brooks S."/>
            <person name="Kostka J.E."/>
            <person name="Green S.J."/>
        </authorList>
    </citation>
    <scope>NUCLEOTIDE SEQUENCE [LARGE SCALE GENOMIC DNA]</scope>
    <source>
        <strain evidence="4 5">1NES1</strain>
    </source>
</reference>
<dbReference type="HOGENOM" id="CLU_000288_47_5_5"/>
<dbReference type="PROSITE" id="PS51352">
    <property type="entry name" value="THIOREDOXIN_2"/>
    <property type="match status" value="1"/>
</dbReference>
<dbReference type="InterPro" id="IPR036249">
    <property type="entry name" value="Thioredoxin-like_sf"/>
</dbReference>